<dbReference type="InterPro" id="IPR001849">
    <property type="entry name" value="PH_domain"/>
</dbReference>
<comment type="subcellular location">
    <subcellularLocation>
        <location evidence="1">Cell projection</location>
        <location evidence="1">Ruffle membrane</location>
    </subcellularLocation>
</comment>
<dbReference type="InterPro" id="IPR023394">
    <property type="entry name" value="Sec7_C_sf"/>
</dbReference>
<keyword evidence="2" id="KW-1003">Cell membrane</keyword>
<evidence type="ECO:0000256" key="3">
    <source>
        <dbReference type="ARBA" id="ARBA00023136"/>
    </source>
</evidence>
<gene>
    <name evidence="6" type="ORF">D9C73_006754</name>
</gene>
<dbReference type="Pfam" id="PF15410">
    <property type="entry name" value="PH_9"/>
    <property type="match status" value="1"/>
</dbReference>
<feature type="region of interest" description="Disordered" evidence="4">
    <location>
        <begin position="811"/>
        <end position="840"/>
    </location>
</feature>
<dbReference type="PANTHER" id="PTHR10663">
    <property type="entry name" value="GUANYL-NUCLEOTIDE EXCHANGE FACTOR"/>
    <property type="match status" value="1"/>
</dbReference>
<dbReference type="SMART" id="SM00222">
    <property type="entry name" value="Sec7"/>
    <property type="match status" value="1"/>
</dbReference>
<feature type="domain" description="PH" evidence="5">
    <location>
        <begin position="569"/>
        <end position="684"/>
    </location>
</feature>
<dbReference type="PROSITE" id="PS50003">
    <property type="entry name" value="PH_DOMAIN"/>
    <property type="match status" value="1"/>
</dbReference>
<name>A0A4U5UDQ4_COLLU</name>
<dbReference type="Gene3D" id="2.30.29.30">
    <property type="entry name" value="Pleckstrin-homology domain (PH domain)/Phosphotyrosine-binding domain (PTB)"/>
    <property type="match status" value="1"/>
</dbReference>
<organism evidence="6 7">
    <name type="scientific">Collichthys lucidus</name>
    <name type="common">Big head croaker</name>
    <name type="synonym">Sciaena lucida</name>
    <dbReference type="NCBI Taxonomy" id="240159"/>
    <lineage>
        <taxon>Eukaryota</taxon>
        <taxon>Metazoa</taxon>
        <taxon>Chordata</taxon>
        <taxon>Craniata</taxon>
        <taxon>Vertebrata</taxon>
        <taxon>Euteleostomi</taxon>
        <taxon>Actinopterygii</taxon>
        <taxon>Neopterygii</taxon>
        <taxon>Teleostei</taxon>
        <taxon>Neoteleostei</taxon>
        <taxon>Acanthomorphata</taxon>
        <taxon>Eupercaria</taxon>
        <taxon>Sciaenidae</taxon>
        <taxon>Collichthys</taxon>
    </lineage>
</organism>
<evidence type="ECO:0000313" key="7">
    <source>
        <dbReference type="Proteomes" id="UP000298787"/>
    </source>
</evidence>
<dbReference type="GO" id="GO:0032012">
    <property type="term" value="P:regulation of ARF protein signal transduction"/>
    <property type="evidence" value="ECO:0007669"/>
    <property type="project" value="InterPro"/>
</dbReference>
<dbReference type="GO" id="GO:0032587">
    <property type="term" value="C:ruffle membrane"/>
    <property type="evidence" value="ECO:0007669"/>
    <property type="project" value="UniProtKB-SubCell"/>
</dbReference>
<dbReference type="InterPro" id="IPR000904">
    <property type="entry name" value="Sec7_dom"/>
</dbReference>
<feature type="compositionally biased region" description="Low complexity" evidence="4">
    <location>
        <begin position="19"/>
        <end position="33"/>
    </location>
</feature>
<dbReference type="SUPFAM" id="SSF50729">
    <property type="entry name" value="PH domain-like"/>
    <property type="match status" value="1"/>
</dbReference>
<dbReference type="PRINTS" id="PR00683">
    <property type="entry name" value="SPECTRINPH"/>
</dbReference>
<feature type="compositionally biased region" description="Acidic residues" evidence="4">
    <location>
        <begin position="150"/>
        <end position="161"/>
    </location>
</feature>
<evidence type="ECO:0000256" key="1">
    <source>
        <dbReference type="ARBA" id="ARBA00004632"/>
    </source>
</evidence>
<dbReference type="PANTHER" id="PTHR10663:SF329">
    <property type="entry name" value="PH AND SEC7 DOMAIN-CONTAINING PROTEIN 2"/>
    <property type="match status" value="1"/>
</dbReference>
<sequence>MTQEGQALPSPTPPENPVEPDTATTTNNTTETHNQADWDKLAAGSKEETEEGKQQEEIREREEEVHGERERREGVKDEERVDGAGDGDEQTDGGAEEEREGTRGEGYWPTAIGRNEGDEAGEEDDGGDEGGTHAHLDTFSSNFETTVEQADTEVEEEEEEVQKEGEGTENQDSFSSVFEQIVEQVDVQEEEEEEEEEQEKGRVDNKDGFSSTFERIVESALLRGGTCYSSLDSLDVLSLTDETDSCVSFEAPLTPLIQQRALLQGPEPLELELATVLEQDGAEAGLDASGGDLTVGGSTVCGAGAMAGVGGSPLRTTIPGSRSEFVLSQPGRWAIPNGYHTESQGATEGCGAMSNSVRIPETMWKEEYDVHFDFLLQLLDANLTDVLSDSDECDLGSLERLERGSTDTLANGCRADCEAAKRLAKRLYHLEGFKRCDVARHLGKKNFLKAFPLMGETQERERVLVHFSRRFCHCNPQTPSSEGQSREGGDDDDIDDGLNNGKDFPKDLLKVLYNSIKNEKLEWAVEEEELRKSLSELVEEQCEGGSKRVARVTDGSNPFIAIPILLNAVTYKHGVLTRKSHADMDGKRSELIGLMRAHTHTHTHRFDQSYQIVTDEYKPDADISEVDLKNAVRIHHALATRATDYSKRANVLKLKTSDWRVFLLQAPSEEEMMSWIFRINLVAALFSAPAFPAAIGSMKKFCRPILPSSSTRLNQGEQLLSHESKLKQMSQELEEHRKNSPSADPKSREWEEFRLKEHYLTYEKTRYETYISLLQAKIRAETDDLEKIEASVMGGLIMEGGLAGRECQLRKTQSSPSISQAHGGGLNGKAAGCTASGQRS</sequence>
<evidence type="ECO:0000313" key="6">
    <source>
        <dbReference type="EMBL" id="TKS72677.1"/>
    </source>
</evidence>
<keyword evidence="7" id="KW-1185">Reference proteome</keyword>
<dbReference type="FunFam" id="2.30.29.30:FF:000054">
    <property type="entry name" value="PH and SEC7 domain-containing protein 3"/>
    <property type="match status" value="1"/>
</dbReference>
<dbReference type="EMBL" id="CM014083">
    <property type="protein sequence ID" value="TKS72677.1"/>
    <property type="molecule type" value="Genomic_DNA"/>
</dbReference>
<evidence type="ECO:0000256" key="4">
    <source>
        <dbReference type="SAM" id="MobiDB-lite"/>
    </source>
</evidence>
<dbReference type="InterPro" id="IPR041681">
    <property type="entry name" value="PH_9"/>
</dbReference>
<dbReference type="AlphaFoldDB" id="A0A4U5UDQ4"/>
<dbReference type="GO" id="GO:0005543">
    <property type="term" value="F:phospholipid binding"/>
    <property type="evidence" value="ECO:0007669"/>
    <property type="project" value="InterPro"/>
</dbReference>
<feature type="region of interest" description="Disordered" evidence="4">
    <location>
        <begin position="727"/>
        <end position="748"/>
    </location>
</feature>
<keyword evidence="3" id="KW-0472">Membrane</keyword>
<dbReference type="Gene3D" id="1.10.1000.11">
    <property type="entry name" value="Arf Nucleotide-binding Site Opener,domain 2"/>
    <property type="match status" value="1"/>
</dbReference>
<evidence type="ECO:0000256" key="2">
    <source>
        <dbReference type="ARBA" id="ARBA00022475"/>
    </source>
</evidence>
<feature type="compositionally biased region" description="Basic and acidic residues" evidence="4">
    <location>
        <begin position="34"/>
        <end position="83"/>
    </location>
</feature>
<dbReference type="GO" id="GO:0005085">
    <property type="term" value="F:guanyl-nucleotide exchange factor activity"/>
    <property type="evidence" value="ECO:0007669"/>
    <property type="project" value="InterPro"/>
</dbReference>
<feature type="compositionally biased region" description="Acidic residues" evidence="4">
    <location>
        <begin position="85"/>
        <end position="99"/>
    </location>
</feature>
<protein>
    <submittedName>
        <fullName evidence="6">PH and SEC7 domain-containing protein 2</fullName>
    </submittedName>
</protein>
<accession>A0A4U5UDQ4</accession>
<feature type="compositionally biased region" description="Polar residues" evidence="4">
    <location>
        <begin position="811"/>
        <end position="820"/>
    </location>
</feature>
<dbReference type="SUPFAM" id="SSF48425">
    <property type="entry name" value="Sec7 domain"/>
    <property type="match status" value="1"/>
</dbReference>
<evidence type="ECO:0000259" key="5">
    <source>
        <dbReference type="PROSITE" id="PS50003"/>
    </source>
</evidence>
<proteinExistence type="predicted"/>
<reference evidence="6 7" key="1">
    <citation type="submission" date="2019-01" db="EMBL/GenBank/DDBJ databases">
        <title>Genome Assembly of Collichthys lucidus.</title>
        <authorList>
            <person name="Cai M."/>
            <person name="Xiao S."/>
        </authorList>
    </citation>
    <scope>NUCLEOTIDE SEQUENCE [LARGE SCALE GENOMIC DNA]</scope>
    <source>
        <strain evidence="6">JT15FE1705JMU</strain>
        <tissue evidence="6">Muscle</tissue>
    </source>
</reference>
<feature type="region of interest" description="Disordered" evidence="4">
    <location>
        <begin position="187"/>
        <end position="207"/>
    </location>
</feature>
<feature type="compositionally biased region" description="Acidic residues" evidence="4">
    <location>
        <begin position="187"/>
        <end position="198"/>
    </location>
</feature>
<dbReference type="Proteomes" id="UP000298787">
    <property type="component" value="Chromosome 6"/>
</dbReference>
<feature type="region of interest" description="Disordered" evidence="4">
    <location>
        <begin position="1"/>
        <end position="175"/>
    </location>
</feature>
<dbReference type="InterPro" id="IPR001605">
    <property type="entry name" value="PH_dom-spectrin-type"/>
</dbReference>
<feature type="region of interest" description="Disordered" evidence="4">
    <location>
        <begin position="476"/>
        <end position="500"/>
    </location>
</feature>
<feature type="compositionally biased region" description="Acidic residues" evidence="4">
    <location>
        <begin position="118"/>
        <end position="128"/>
    </location>
</feature>
<dbReference type="InterPro" id="IPR011993">
    <property type="entry name" value="PH-like_dom_sf"/>
</dbReference>
<dbReference type="InterPro" id="IPR035999">
    <property type="entry name" value="Sec7_dom_sf"/>
</dbReference>
<dbReference type="STRING" id="240159.A0A4U5UDQ4"/>